<keyword evidence="1" id="KW-0732">Signal</keyword>
<dbReference type="Gene3D" id="3.40.720.10">
    <property type="entry name" value="Alkaline Phosphatase, subunit A"/>
    <property type="match status" value="1"/>
</dbReference>
<name>A0A6P8IEG9_ACTTE</name>
<dbReference type="InParanoid" id="A0A6P8IEG9"/>
<dbReference type="InterPro" id="IPR002591">
    <property type="entry name" value="Phosphodiest/P_Trfase"/>
</dbReference>
<dbReference type="PANTHER" id="PTHR10151">
    <property type="entry name" value="ECTONUCLEOTIDE PYROPHOSPHATASE/PHOSPHODIESTERASE"/>
    <property type="match status" value="1"/>
</dbReference>
<dbReference type="PANTHER" id="PTHR10151:SF120">
    <property type="entry name" value="BIS(5'-ADENOSYL)-TRIPHOSPHATASE"/>
    <property type="match status" value="1"/>
</dbReference>
<evidence type="ECO:0000313" key="2">
    <source>
        <dbReference type="Proteomes" id="UP000515163"/>
    </source>
</evidence>
<protein>
    <submittedName>
        <fullName evidence="3">Ectonucleotide pyrophosphatase/phosphodiesterase family member 5-like</fullName>
    </submittedName>
</protein>
<dbReference type="KEGG" id="aten:116300513"/>
<feature type="signal peptide" evidence="1">
    <location>
        <begin position="1"/>
        <end position="18"/>
    </location>
</feature>
<dbReference type="Proteomes" id="UP000515163">
    <property type="component" value="Unplaced"/>
</dbReference>
<dbReference type="SUPFAM" id="SSF53649">
    <property type="entry name" value="Alkaline phosphatase-like"/>
    <property type="match status" value="1"/>
</dbReference>
<organism evidence="2 3">
    <name type="scientific">Actinia tenebrosa</name>
    <name type="common">Australian red waratah sea anemone</name>
    <dbReference type="NCBI Taxonomy" id="6105"/>
    <lineage>
        <taxon>Eukaryota</taxon>
        <taxon>Metazoa</taxon>
        <taxon>Cnidaria</taxon>
        <taxon>Anthozoa</taxon>
        <taxon>Hexacorallia</taxon>
        <taxon>Actiniaria</taxon>
        <taxon>Actiniidae</taxon>
        <taxon>Actinia</taxon>
    </lineage>
</organism>
<dbReference type="AlphaFoldDB" id="A0A6P8IEG9"/>
<dbReference type="GeneID" id="116300513"/>
<dbReference type="RefSeq" id="XP_031565252.1">
    <property type="nucleotide sequence ID" value="XM_031709392.1"/>
</dbReference>
<accession>A0A6P8IEG9</accession>
<dbReference type="Pfam" id="PF01663">
    <property type="entry name" value="Phosphodiest"/>
    <property type="match status" value="1"/>
</dbReference>
<dbReference type="OrthoDB" id="415411at2759"/>
<feature type="chain" id="PRO_5028199487" evidence="1">
    <location>
        <begin position="19"/>
        <end position="466"/>
    </location>
</feature>
<proteinExistence type="predicted"/>
<keyword evidence="2" id="KW-1185">Reference proteome</keyword>
<dbReference type="GO" id="GO:0016787">
    <property type="term" value="F:hydrolase activity"/>
    <property type="evidence" value="ECO:0007669"/>
    <property type="project" value="UniProtKB-ARBA"/>
</dbReference>
<gene>
    <name evidence="3" type="primary">LOC116300513</name>
</gene>
<dbReference type="InterPro" id="IPR017850">
    <property type="entry name" value="Alkaline_phosphatase_core_sf"/>
</dbReference>
<sequence>MYAVFFVALAWLPCCVSSAVDAPPVLLVSLDGLGWTFTGGEQSKTPNLDNIASNGVHAEYMLTVTPTKTWPTHQTYVTGLYPESHGIVSNNFWDPLFKEKFILQYDCSNFDPKFYDAAEPIWLTLQKQGGRSGVHFWPGFYSYKEKPSSFEKPTCFVNCTALNMDSKNLWQHRNKTRSGWPPYIHCFANQSLPYKNRIDKILNWLQEKNPPKFLALYINEPDSSGHSFGINTGEYVEAIKRVDKDVVGYLIQRLQNANLLHKINVIFVSDHSMIETSSSRAIYLSDLVDTSTFTMSEQGVIGHLWPNDPNLEDQIYANLTRVQNPHMKVYKKRDIPSSLHWKNNRRVPPIYIETEVGWVVQPNRPAASSNWTNAGHGWQASKELGAIFYARGPSFKRGYKTKQALQAIDVYPLLCHLLGIKPLPNNGSLENMKEILHSNPSSASVRCVFSTIITYVVPFVMLLAIV</sequence>
<evidence type="ECO:0000313" key="3">
    <source>
        <dbReference type="RefSeq" id="XP_031565252.1"/>
    </source>
</evidence>
<dbReference type="CDD" id="cd16018">
    <property type="entry name" value="Enpp"/>
    <property type="match status" value="1"/>
</dbReference>
<evidence type="ECO:0000256" key="1">
    <source>
        <dbReference type="SAM" id="SignalP"/>
    </source>
</evidence>
<reference evidence="3" key="1">
    <citation type="submission" date="2025-08" db="UniProtKB">
        <authorList>
            <consortium name="RefSeq"/>
        </authorList>
    </citation>
    <scope>IDENTIFICATION</scope>
    <source>
        <tissue evidence="3">Tentacle</tissue>
    </source>
</reference>